<proteinExistence type="predicted"/>
<protein>
    <submittedName>
        <fullName evidence="1">Uncharacterized protein</fullName>
    </submittedName>
</protein>
<keyword evidence="2" id="KW-1185">Reference proteome</keyword>
<accession>F5R981</accession>
<organism evidence="1 2">
    <name type="scientific">Methyloversatilis universalis (strain ATCC BAA-1314 / DSM 25237 / JCM 13912 / CCUG 52030 / FAM5)</name>
    <dbReference type="NCBI Taxonomy" id="1000565"/>
    <lineage>
        <taxon>Bacteria</taxon>
        <taxon>Pseudomonadati</taxon>
        <taxon>Pseudomonadota</taxon>
        <taxon>Betaproteobacteria</taxon>
        <taxon>Nitrosomonadales</taxon>
        <taxon>Sterolibacteriaceae</taxon>
        <taxon>Methyloversatilis</taxon>
    </lineage>
</organism>
<evidence type="ECO:0000313" key="2">
    <source>
        <dbReference type="Proteomes" id="UP000005019"/>
    </source>
</evidence>
<sequence>MFSACLKSDMPTEAEMNQMTPCHGAERRLEPSHRLKSSDTAAAAPHDIRLEVCHADH</sequence>
<dbReference type="Proteomes" id="UP000005019">
    <property type="component" value="Unassembled WGS sequence"/>
</dbReference>
<dbReference type="AlphaFoldDB" id="F5R981"/>
<reference evidence="1 2" key="1">
    <citation type="journal article" date="2011" name="J. Bacteriol.">
        <title>Genome sequence of Methyloversatilis universalis FAM5T, a methylotrophic representative of the order Rhodocyclales.</title>
        <authorList>
            <person name="Kittichotirat W."/>
            <person name="Good N.M."/>
            <person name="Hall R."/>
            <person name="Bringel F."/>
            <person name="Lajus A."/>
            <person name="Medigue C."/>
            <person name="Smalley N.E."/>
            <person name="Beck D."/>
            <person name="Bumgarner R."/>
            <person name="Vuilleumier S."/>
            <person name="Kalyuzhnaya M.G."/>
        </authorList>
    </citation>
    <scope>NUCLEOTIDE SEQUENCE [LARGE SCALE GENOMIC DNA]</scope>
    <source>
        <strain evidence="2">ATCC BAA-1314 / JCM 13912 / FAM5</strain>
    </source>
</reference>
<comment type="caution">
    <text evidence="1">The sequence shown here is derived from an EMBL/GenBank/DDBJ whole genome shotgun (WGS) entry which is preliminary data.</text>
</comment>
<dbReference type="EMBL" id="AFHG01000030">
    <property type="protein sequence ID" value="EGK72872.1"/>
    <property type="molecule type" value="Genomic_DNA"/>
</dbReference>
<dbReference type="STRING" id="1000565.METUNv1_00701"/>
<gene>
    <name evidence="1" type="ORF">METUNv1_00701</name>
</gene>
<name>F5R981_METUF</name>
<evidence type="ECO:0000313" key="1">
    <source>
        <dbReference type="EMBL" id="EGK72872.1"/>
    </source>
</evidence>